<dbReference type="InterPro" id="IPR042100">
    <property type="entry name" value="Bug_dom1"/>
</dbReference>
<dbReference type="Pfam" id="PF03401">
    <property type="entry name" value="TctC"/>
    <property type="match status" value="1"/>
</dbReference>
<name>A0A848H3L8_9BURK</name>
<dbReference type="EMBL" id="JABBFX010000001">
    <property type="protein sequence ID" value="NML44312.1"/>
    <property type="molecule type" value="Genomic_DNA"/>
</dbReference>
<keyword evidence="4" id="KW-1185">Reference proteome</keyword>
<dbReference type="PIRSF" id="PIRSF017082">
    <property type="entry name" value="YflP"/>
    <property type="match status" value="1"/>
</dbReference>
<dbReference type="SUPFAM" id="SSF53850">
    <property type="entry name" value="Periplasmic binding protein-like II"/>
    <property type="match status" value="1"/>
</dbReference>
<accession>A0A848H3L8</accession>
<organism evidence="3 4">
    <name type="scientific">Ramlibacter agri</name>
    <dbReference type="NCBI Taxonomy" id="2728837"/>
    <lineage>
        <taxon>Bacteria</taxon>
        <taxon>Pseudomonadati</taxon>
        <taxon>Pseudomonadota</taxon>
        <taxon>Betaproteobacteria</taxon>
        <taxon>Burkholderiales</taxon>
        <taxon>Comamonadaceae</taxon>
        <taxon>Ramlibacter</taxon>
    </lineage>
</organism>
<dbReference type="PANTHER" id="PTHR42928:SF5">
    <property type="entry name" value="BLR1237 PROTEIN"/>
    <property type="match status" value="1"/>
</dbReference>
<evidence type="ECO:0000313" key="3">
    <source>
        <dbReference type="EMBL" id="NML44312.1"/>
    </source>
</evidence>
<feature type="chain" id="PRO_5033038139" evidence="2">
    <location>
        <begin position="24"/>
        <end position="322"/>
    </location>
</feature>
<dbReference type="CDD" id="cd13578">
    <property type="entry name" value="PBP2_Bug27"/>
    <property type="match status" value="1"/>
</dbReference>
<reference evidence="3 4" key="1">
    <citation type="submission" date="2020-04" db="EMBL/GenBank/DDBJ databases">
        <title>Ramlibacter sp. G-1-2-2 isolated from soil.</title>
        <authorList>
            <person name="Dahal R.H."/>
        </authorList>
    </citation>
    <scope>NUCLEOTIDE SEQUENCE [LARGE SCALE GENOMIC DNA]</scope>
    <source>
        <strain evidence="3 4">G-1-2-2</strain>
    </source>
</reference>
<evidence type="ECO:0000256" key="2">
    <source>
        <dbReference type="SAM" id="SignalP"/>
    </source>
</evidence>
<feature type="signal peptide" evidence="2">
    <location>
        <begin position="1"/>
        <end position="23"/>
    </location>
</feature>
<protein>
    <submittedName>
        <fullName evidence="3">Tripartite tricarboxylate transporter substrate binding protein</fullName>
    </submittedName>
</protein>
<dbReference type="Gene3D" id="3.40.190.10">
    <property type="entry name" value="Periplasmic binding protein-like II"/>
    <property type="match status" value="1"/>
</dbReference>
<evidence type="ECO:0000313" key="4">
    <source>
        <dbReference type="Proteomes" id="UP000541185"/>
    </source>
</evidence>
<dbReference type="AlphaFoldDB" id="A0A848H3L8"/>
<comment type="caution">
    <text evidence="3">The sequence shown here is derived from an EMBL/GenBank/DDBJ whole genome shotgun (WGS) entry which is preliminary data.</text>
</comment>
<gene>
    <name evidence="3" type="ORF">HHL11_11160</name>
</gene>
<proteinExistence type="inferred from homology"/>
<dbReference type="RefSeq" id="WP_169418453.1">
    <property type="nucleotide sequence ID" value="NZ_JABBFX010000001.1"/>
</dbReference>
<keyword evidence="2" id="KW-0732">Signal</keyword>
<evidence type="ECO:0000256" key="1">
    <source>
        <dbReference type="ARBA" id="ARBA00006987"/>
    </source>
</evidence>
<dbReference type="PANTHER" id="PTHR42928">
    <property type="entry name" value="TRICARBOXYLATE-BINDING PROTEIN"/>
    <property type="match status" value="1"/>
</dbReference>
<sequence length="322" mass="34081">MKTTLLRSTAALFLAACALVAQAQPQWPARPVRVLVPAPAGSGPDVLCRNVLQRLSERLGQPFLPDNRPGASGHLAGDIVAKAPADGYTLLCGVSSTFVTTPHLMSKLSYDPLKDLQPVDVLARAQLLLVANPGVPADDLPSLVAWIKANPGKVSYASPGVGSNAHLAMEVFKAQAGLDMVHVPYNSPAALTDVASGRVQLMIEPSASAGPFIRDGRLKLIAIASPAPMPEYPKALPANKTVPGFEVIGWGGMFAPAGVPRPIVDKLATEIQQVLAGRDVKDAFGQLGFVPDGMGPEDTRRFIRTEYDHWGQVIKAANIRLE</sequence>
<dbReference type="Proteomes" id="UP000541185">
    <property type="component" value="Unassembled WGS sequence"/>
</dbReference>
<comment type="similarity">
    <text evidence="1">Belongs to the UPF0065 (bug) family.</text>
</comment>
<dbReference type="Gene3D" id="3.40.190.150">
    <property type="entry name" value="Bordetella uptake gene, domain 1"/>
    <property type="match status" value="1"/>
</dbReference>
<dbReference type="InterPro" id="IPR005064">
    <property type="entry name" value="BUG"/>
</dbReference>